<evidence type="ECO:0000256" key="2">
    <source>
        <dbReference type="ARBA" id="ARBA00001936"/>
    </source>
</evidence>
<evidence type="ECO:0000256" key="1">
    <source>
        <dbReference type="ARBA" id="ARBA00000366"/>
    </source>
</evidence>
<feature type="chain" id="PRO_5042608618" description="Manganese lipoxygenase" evidence="9">
    <location>
        <begin position="18"/>
        <end position="597"/>
    </location>
</feature>
<dbReference type="Proteomes" id="UP001251528">
    <property type="component" value="Unassembled WGS sequence"/>
</dbReference>
<accession>A0AAJ0CFP6</accession>
<dbReference type="PANTHER" id="PTHR11771">
    <property type="entry name" value="LIPOXYGENASE"/>
    <property type="match status" value="1"/>
</dbReference>
<dbReference type="PROSITE" id="PS51393">
    <property type="entry name" value="LIPOXYGENASE_3"/>
    <property type="match status" value="1"/>
</dbReference>
<comment type="cofactor">
    <cofactor evidence="2">
        <name>Mn(2+)</name>
        <dbReference type="ChEBI" id="CHEBI:29035"/>
    </cofactor>
</comment>
<dbReference type="GO" id="GO:0034440">
    <property type="term" value="P:lipid oxidation"/>
    <property type="evidence" value="ECO:0007669"/>
    <property type="project" value="InterPro"/>
</dbReference>
<feature type="signal peptide" evidence="9">
    <location>
        <begin position="1"/>
        <end position="17"/>
    </location>
</feature>
<evidence type="ECO:0000256" key="7">
    <source>
        <dbReference type="ARBA" id="ARBA00023002"/>
    </source>
</evidence>
<dbReference type="InterPro" id="IPR013819">
    <property type="entry name" value="LipOase_C"/>
</dbReference>
<dbReference type="Pfam" id="PF00305">
    <property type="entry name" value="Lipoxygenase"/>
    <property type="match status" value="1"/>
</dbReference>
<evidence type="ECO:0000256" key="8">
    <source>
        <dbReference type="ARBA" id="ARBA00023211"/>
    </source>
</evidence>
<name>A0AAJ0CFP6_9HYPO</name>
<evidence type="ECO:0000313" key="11">
    <source>
        <dbReference type="EMBL" id="KAK2592193.1"/>
    </source>
</evidence>
<sequence length="597" mass="66710">MLSTWLVTLVFVLGAVATISEHGIIRRAPATPFSLPTRDSNPKARAEAVKLKRQGILYGPGPDQNRTAFPTGPLGDPIWQIDLANLSAEQEEHSKIVNKDAQLVLQALKQAGGLRSLADYSKLYDQQWKNSMGNLVDNSFFANYTHDLYFSMQRLTINPFAIRRLKPYSGLPFKVDDTVARKVATKTVKQLLQSGRLFYVDHTAISKLPRQAGRFAASCEAYFYIHPQSDDFLPLAVKPNEGSDLVYTPADSAHDWLLAKILFGQNDVWDTPWRHFASSHMVVELPYLAAQRCMGDNHPVLGIYKRLMFNAFALRYFIQTRLYAPGTFVDQLYAFSGRSAMQYTVGLYENGENEFQANYFANRLEKAGLLNSPFGPPLKHFPYADDARTIESALRSFMTTLVHSYYTEPDSIADDQELTCWFEEVKTAGSVDFPDPNEGDYISRTTLIDILTHVAYLNAVQHQAMNNNDQFINALVPLSPMALYKPLPTKKGLSENELLSSLPNATQSVGQLGLAAAFSRPEFVDSGRTLMKAFSDADLLLSLNDETKRAAGVFESSMRKLSAEIESRGFDGEGLCRGAPFLWRALDPKVALFTMSI</sequence>
<evidence type="ECO:0000256" key="3">
    <source>
        <dbReference type="ARBA" id="ARBA00013178"/>
    </source>
</evidence>
<evidence type="ECO:0000313" key="12">
    <source>
        <dbReference type="Proteomes" id="UP001251528"/>
    </source>
</evidence>
<reference evidence="11" key="1">
    <citation type="submission" date="2023-06" db="EMBL/GenBank/DDBJ databases">
        <title>Conoideocrella luteorostrata (Hypocreales: Clavicipitaceae), a potential biocontrol fungus for elongate hemlock scale in United States Christmas tree production areas.</title>
        <authorList>
            <person name="Barrett H."/>
            <person name="Lovett B."/>
            <person name="Macias A.M."/>
            <person name="Stajich J.E."/>
            <person name="Kasson M.T."/>
        </authorList>
    </citation>
    <scope>NUCLEOTIDE SEQUENCE</scope>
    <source>
        <strain evidence="11">ARSEF 14590</strain>
    </source>
</reference>
<keyword evidence="5" id="KW-0479">Metal-binding</keyword>
<dbReference type="AlphaFoldDB" id="A0AAJ0CFP6"/>
<dbReference type="EC" id="1.13.11.45" evidence="3"/>
<evidence type="ECO:0000256" key="9">
    <source>
        <dbReference type="SAM" id="SignalP"/>
    </source>
</evidence>
<protein>
    <recommendedName>
        <fullName evidence="4">Manganese lipoxygenase</fullName>
        <ecNumber evidence="3">1.13.11.45</ecNumber>
    </recommendedName>
</protein>
<dbReference type="GO" id="GO:0043651">
    <property type="term" value="P:linoleic acid metabolic process"/>
    <property type="evidence" value="ECO:0007669"/>
    <property type="project" value="UniProtKB-ARBA"/>
</dbReference>
<dbReference type="GO" id="GO:0046872">
    <property type="term" value="F:metal ion binding"/>
    <property type="evidence" value="ECO:0007669"/>
    <property type="project" value="UniProtKB-KW"/>
</dbReference>
<evidence type="ECO:0000256" key="6">
    <source>
        <dbReference type="ARBA" id="ARBA00022964"/>
    </source>
</evidence>
<dbReference type="EMBL" id="JASWJB010000281">
    <property type="protein sequence ID" value="KAK2592193.1"/>
    <property type="molecule type" value="Genomic_DNA"/>
</dbReference>
<dbReference type="InterPro" id="IPR036226">
    <property type="entry name" value="LipOase_C_sf"/>
</dbReference>
<evidence type="ECO:0000259" key="10">
    <source>
        <dbReference type="PROSITE" id="PS51393"/>
    </source>
</evidence>
<evidence type="ECO:0000256" key="5">
    <source>
        <dbReference type="ARBA" id="ARBA00022723"/>
    </source>
</evidence>
<comment type="catalytic activity">
    <reaction evidence="1">
        <text>(9Z,12Z)-octadecadienoate + O2 = (11S)-hydroperoxy-(9Z,12Z)-octadecadienoate</text>
        <dbReference type="Rhea" id="RHEA:18993"/>
        <dbReference type="ChEBI" id="CHEBI:15379"/>
        <dbReference type="ChEBI" id="CHEBI:30245"/>
        <dbReference type="ChEBI" id="CHEBI:57467"/>
        <dbReference type="EC" id="1.13.11.45"/>
    </reaction>
</comment>
<keyword evidence="8" id="KW-0464">Manganese</keyword>
<dbReference type="InterPro" id="IPR000907">
    <property type="entry name" value="LipOase"/>
</dbReference>
<gene>
    <name evidence="11" type="ORF">QQS21_010112</name>
</gene>
<keyword evidence="6" id="KW-0223">Dioxygenase</keyword>
<dbReference type="SUPFAM" id="SSF48484">
    <property type="entry name" value="Lipoxigenase"/>
    <property type="match status" value="1"/>
</dbReference>
<keyword evidence="12" id="KW-1185">Reference proteome</keyword>
<dbReference type="Gene3D" id="1.20.245.10">
    <property type="entry name" value="Lipoxygenase-1, Domain 5"/>
    <property type="match status" value="1"/>
</dbReference>
<proteinExistence type="predicted"/>
<dbReference type="GO" id="GO:0050584">
    <property type="term" value="F:linoleate 11-lipoxygenase activity"/>
    <property type="evidence" value="ECO:0007669"/>
    <property type="project" value="UniProtKB-EC"/>
</dbReference>
<keyword evidence="7" id="KW-0560">Oxidoreductase</keyword>
<dbReference type="Gene3D" id="3.10.450.60">
    <property type="match status" value="1"/>
</dbReference>
<keyword evidence="9" id="KW-0732">Signal</keyword>
<comment type="caution">
    <text evidence="11">The sequence shown here is derived from an EMBL/GenBank/DDBJ whole genome shotgun (WGS) entry which is preliminary data.</text>
</comment>
<evidence type="ECO:0000256" key="4">
    <source>
        <dbReference type="ARBA" id="ARBA00021175"/>
    </source>
</evidence>
<feature type="domain" description="Lipoxygenase" evidence="10">
    <location>
        <begin position="105"/>
        <end position="597"/>
    </location>
</feature>
<organism evidence="11 12">
    <name type="scientific">Conoideocrella luteorostrata</name>
    <dbReference type="NCBI Taxonomy" id="1105319"/>
    <lineage>
        <taxon>Eukaryota</taxon>
        <taxon>Fungi</taxon>
        <taxon>Dikarya</taxon>
        <taxon>Ascomycota</taxon>
        <taxon>Pezizomycotina</taxon>
        <taxon>Sordariomycetes</taxon>
        <taxon>Hypocreomycetidae</taxon>
        <taxon>Hypocreales</taxon>
        <taxon>Clavicipitaceae</taxon>
        <taxon>Conoideocrella</taxon>
    </lineage>
</organism>